<evidence type="ECO:0000313" key="2">
    <source>
        <dbReference type="EMBL" id="KAK4494660.1"/>
    </source>
</evidence>
<dbReference type="CDD" id="cd03139">
    <property type="entry name" value="GATase1_PfpI_2"/>
    <property type="match status" value="1"/>
</dbReference>
<dbReference type="SUPFAM" id="SSF52317">
    <property type="entry name" value="Class I glutamine amidotransferase-like"/>
    <property type="match status" value="1"/>
</dbReference>
<dbReference type="InterPro" id="IPR029062">
    <property type="entry name" value="Class_I_gatase-like"/>
</dbReference>
<dbReference type="InterPro" id="IPR002818">
    <property type="entry name" value="DJ-1/PfpI"/>
</dbReference>
<dbReference type="PANTHER" id="PTHR43130:SF15">
    <property type="entry name" value="THIJ_PFPI FAMILY PROTEIN (AFU_ORTHOLOGUE AFUA_5G14240)"/>
    <property type="match status" value="1"/>
</dbReference>
<accession>A0ABR0DZT6</accession>
<reference evidence="2 3" key="1">
    <citation type="journal article" date="2023" name="G3 (Bethesda)">
        <title>A chromosome-level genome assembly of Zasmidium syzygii isolated from banana leaves.</title>
        <authorList>
            <person name="van Westerhoven A.C."/>
            <person name="Mehrabi R."/>
            <person name="Talebi R."/>
            <person name="Steentjes M.B.F."/>
            <person name="Corcolon B."/>
            <person name="Chong P.A."/>
            <person name="Kema G.H.J."/>
            <person name="Seidl M.F."/>
        </authorList>
    </citation>
    <scope>NUCLEOTIDE SEQUENCE [LARGE SCALE GENOMIC DNA]</scope>
    <source>
        <strain evidence="2 3">P124</strain>
    </source>
</reference>
<dbReference type="InterPro" id="IPR052158">
    <property type="entry name" value="INH-QAR"/>
</dbReference>
<protein>
    <recommendedName>
        <fullName evidence="1">DJ-1/PfpI domain-containing protein</fullName>
    </recommendedName>
</protein>
<evidence type="ECO:0000259" key="1">
    <source>
        <dbReference type="Pfam" id="PF01965"/>
    </source>
</evidence>
<keyword evidence="3" id="KW-1185">Reference proteome</keyword>
<gene>
    <name evidence="2" type="ORF">PRZ48_014016</name>
</gene>
<dbReference type="EMBL" id="JAXOVC010000013">
    <property type="protein sequence ID" value="KAK4494660.1"/>
    <property type="molecule type" value="Genomic_DNA"/>
</dbReference>
<dbReference type="Pfam" id="PF01965">
    <property type="entry name" value="DJ-1_PfpI"/>
    <property type="match status" value="1"/>
</dbReference>
<feature type="domain" description="DJ-1/PfpI" evidence="1">
    <location>
        <begin position="13"/>
        <end position="189"/>
    </location>
</feature>
<dbReference type="Gene3D" id="3.40.50.880">
    <property type="match status" value="1"/>
</dbReference>
<name>A0ABR0DZT6_ZASCE</name>
<proteinExistence type="predicted"/>
<sequence>MTTSKPFPKSFGLLLFPGFEVLDVAGPIEILNCLARREGYDDMNLSVINRTLDPVSPGPVPPHTAGKAFTGNQLYLPTHSLDTAPEIDVLLVPGGFGAFDLNKTNLEDYIDFIRDRYKGSDGHKPLKYLISVCNGAGLLAKSGILDGRRATTNKDFWEEVAAYGPKTHWIAKARWVTDGNIWTTSGVSAGADGVIAWLASLIPKEIVDDVVNGVEWFRAKDADNDPFAEHFGRRDIAPVEA</sequence>
<comment type="caution">
    <text evidence="2">The sequence shown here is derived from an EMBL/GenBank/DDBJ whole genome shotgun (WGS) entry which is preliminary data.</text>
</comment>
<dbReference type="Proteomes" id="UP001305779">
    <property type="component" value="Unassembled WGS sequence"/>
</dbReference>
<organism evidence="2 3">
    <name type="scientific">Zasmidium cellare</name>
    <name type="common">Wine cellar mold</name>
    <name type="synonym">Racodium cellare</name>
    <dbReference type="NCBI Taxonomy" id="395010"/>
    <lineage>
        <taxon>Eukaryota</taxon>
        <taxon>Fungi</taxon>
        <taxon>Dikarya</taxon>
        <taxon>Ascomycota</taxon>
        <taxon>Pezizomycotina</taxon>
        <taxon>Dothideomycetes</taxon>
        <taxon>Dothideomycetidae</taxon>
        <taxon>Mycosphaerellales</taxon>
        <taxon>Mycosphaerellaceae</taxon>
        <taxon>Zasmidium</taxon>
    </lineage>
</organism>
<evidence type="ECO:0000313" key="3">
    <source>
        <dbReference type="Proteomes" id="UP001305779"/>
    </source>
</evidence>
<dbReference type="PANTHER" id="PTHR43130">
    <property type="entry name" value="ARAC-FAMILY TRANSCRIPTIONAL REGULATOR"/>
    <property type="match status" value="1"/>
</dbReference>